<proteinExistence type="predicted"/>
<protein>
    <submittedName>
        <fullName evidence="2">Protein NDR1</fullName>
    </submittedName>
</protein>
<reference evidence="3" key="1">
    <citation type="submission" date="2024-07" db="EMBL/GenBank/DDBJ databases">
        <title>Two chromosome-level genome assemblies of Korean endemic species Abeliophyllum distichum and Forsythia ovata (Oleaceae).</title>
        <authorList>
            <person name="Jang H."/>
        </authorList>
    </citation>
    <scope>NUCLEOTIDE SEQUENCE [LARGE SCALE GENOMIC DNA]</scope>
</reference>
<gene>
    <name evidence="2" type="ORF">Adt_09600</name>
</gene>
<dbReference type="AlphaFoldDB" id="A0ABD1UHP6"/>
<feature type="chain" id="PRO_5044845033" evidence="1">
    <location>
        <begin position="27"/>
        <end position="173"/>
    </location>
</feature>
<dbReference type="Proteomes" id="UP001604336">
    <property type="component" value="Unassembled WGS sequence"/>
</dbReference>
<keyword evidence="1" id="KW-0732">Signal</keyword>
<sequence length="173" mass="19206">MRGENALCLCCSIPCLLTLFIWMGLSLQNYKPNCYIEDFYVPALNKHINSTATTAANFIFFDLKLQNVMEDNDGHKKTAHRRDVVLTHGVNWDDAFAAVLNGSKVVFRVDLAGKVKLKRFFSYSRTKALVVGADVEVDGSGNKVRRKAIKLKSGRSGKPKLQLEAGGSFISSF</sequence>
<organism evidence="2 3">
    <name type="scientific">Abeliophyllum distichum</name>
    <dbReference type="NCBI Taxonomy" id="126358"/>
    <lineage>
        <taxon>Eukaryota</taxon>
        <taxon>Viridiplantae</taxon>
        <taxon>Streptophyta</taxon>
        <taxon>Embryophyta</taxon>
        <taxon>Tracheophyta</taxon>
        <taxon>Spermatophyta</taxon>
        <taxon>Magnoliopsida</taxon>
        <taxon>eudicotyledons</taxon>
        <taxon>Gunneridae</taxon>
        <taxon>Pentapetalae</taxon>
        <taxon>asterids</taxon>
        <taxon>lamiids</taxon>
        <taxon>Lamiales</taxon>
        <taxon>Oleaceae</taxon>
        <taxon>Forsythieae</taxon>
        <taxon>Abeliophyllum</taxon>
    </lineage>
</organism>
<dbReference type="EMBL" id="JBFOLK010000003">
    <property type="protein sequence ID" value="KAL2524546.1"/>
    <property type="molecule type" value="Genomic_DNA"/>
</dbReference>
<feature type="signal peptide" evidence="1">
    <location>
        <begin position="1"/>
        <end position="26"/>
    </location>
</feature>
<evidence type="ECO:0000313" key="3">
    <source>
        <dbReference type="Proteomes" id="UP001604336"/>
    </source>
</evidence>
<accession>A0ABD1UHP6</accession>
<comment type="caution">
    <text evidence="2">The sequence shown here is derived from an EMBL/GenBank/DDBJ whole genome shotgun (WGS) entry which is preliminary data.</text>
</comment>
<evidence type="ECO:0000313" key="2">
    <source>
        <dbReference type="EMBL" id="KAL2524546.1"/>
    </source>
</evidence>
<name>A0ABD1UHP6_9LAMI</name>
<keyword evidence="3" id="KW-1185">Reference proteome</keyword>
<evidence type="ECO:0000256" key="1">
    <source>
        <dbReference type="SAM" id="SignalP"/>
    </source>
</evidence>